<dbReference type="EMBL" id="MZMZ02000711">
    <property type="protein sequence ID" value="RQM30522.1"/>
    <property type="molecule type" value="Genomic_DNA"/>
</dbReference>
<evidence type="ECO:0000256" key="3">
    <source>
        <dbReference type="ARBA" id="ARBA00022670"/>
    </source>
</evidence>
<keyword evidence="9" id="KW-1185">Reference proteome</keyword>
<gene>
    <name evidence="8" type="ORF">B5M09_009735</name>
    <name evidence="6" type="ORF">DYB35_010806</name>
    <name evidence="7" type="ORF">DYB37_010696</name>
</gene>
<dbReference type="Proteomes" id="UP000285430">
    <property type="component" value="Unassembled WGS sequence"/>
</dbReference>
<dbReference type="CDD" id="cd00501">
    <property type="entry name" value="Peptidase_C15"/>
    <property type="match status" value="1"/>
</dbReference>
<reference evidence="8 9" key="1">
    <citation type="submission" date="2018-07" db="EMBL/GenBank/DDBJ databases">
        <title>Annotation of Aphanomyces astaci genome assembly.</title>
        <authorList>
            <person name="Studholme D.J."/>
        </authorList>
    </citation>
    <scope>NUCLEOTIDE SEQUENCE [LARGE SCALE GENOMIC DNA]</scope>
    <source>
        <strain evidence="8">Pc</strain>
    </source>
</reference>
<dbReference type="GO" id="GO:0016920">
    <property type="term" value="F:pyroglutamyl-peptidase activity"/>
    <property type="evidence" value="ECO:0007669"/>
    <property type="project" value="InterPro"/>
</dbReference>
<dbReference type="FunFam" id="3.40.630.20:FF:000003">
    <property type="entry name" value="Pyrrolidone-carboxylate peptidase isoform A"/>
    <property type="match status" value="1"/>
</dbReference>
<comment type="caution">
    <text evidence="8">The sequence shown here is derived from an EMBL/GenBank/DDBJ whole genome shotgun (WGS) entry which is preliminary data.</text>
</comment>
<dbReference type="GO" id="GO:0005829">
    <property type="term" value="C:cytosol"/>
    <property type="evidence" value="ECO:0007669"/>
    <property type="project" value="InterPro"/>
</dbReference>
<name>A0A3R7Y503_APHAT</name>
<evidence type="ECO:0000256" key="1">
    <source>
        <dbReference type="ARBA" id="ARBA00006641"/>
    </source>
</evidence>
<organism evidence="8 9">
    <name type="scientific">Aphanomyces astaci</name>
    <name type="common">Crayfish plague agent</name>
    <dbReference type="NCBI Taxonomy" id="112090"/>
    <lineage>
        <taxon>Eukaryota</taxon>
        <taxon>Sar</taxon>
        <taxon>Stramenopiles</taxon>
        <taxon>Oomycota</taxon>
        <taxon>Saprolegniomycetes</taxon>
        <taxon>Saprolegniales</taxon>
        <taxon>Verrucalvaceae</taxon>
        <taxon>Aphanomyces</taxon>
    </lineage>
</organism>
<protein>
    <recommendedName>
        <fullName evidence="12">Pyroglutamyl-peptidase I</fullName>
    </recommendedName>
</protein>
<dbReference type="PRINTS" id="PR00706">
    <property type="entry name" value="PYROGLUPTASE"/>
</dbReference>
<evidence type="ECO:0000313" key="7">
    <source>
        <dbReference type="EMBL" id="RHZ05217.1"/>
    </source>
</evidence>
<evidence type="ECO:0000313" key="8">
    <source>
        <dbReference type="EMBL" id="RQM30522.1"/>
    </source>
</evidence>
<dbReference type="PANTHER" id="PTHR23402:SF1">
    <property type="entry name" value="PYROGLUTAMYL-PEPTIDASE I"/>
    <property type="match status" value="1"/>
</dbReference>
<proteinExistence type="inferred from homology"/>
<dbReference type="InterPro" id="IPR036440">
    <property type="entry name" value="Peptidase_C15-like_sf"/>
</dbReference>
<dbReference type="Pfam" id="PF01470">
    <property type="entry name" value="Peptidase_C15"/>
    <property type="match status" value="2"/>
</dbReference>
<accession>A0A3R7Y503</accession>
<dbReference type="InterPro" id="IPR016125">
    <property type="entry name" value="Peptidase_C15-like"/>
</dbReference>
<dbReference type="Gene3D" id="3.40.630.20">
    <property type="entry name" value="Peptidase C15, pyroglutamyl peptidase I-like"/>
    <property type="match status" value="2"/>
</dbReference>
<evidence type="ECO:0000313" key="10">
    <source>
        <dbReference type="Proteomes" id="UP000285430"/>
    </source>
</evidence>
<comment type="similarity">
    <text evidence="1">Belongs to the peptidase C15 family.</text>
</comment>
<evidence type="ECO:0008006" key="12">
    <source>
        <dbReference type="Google" id="ProtNLM"/>
    </source>
</evidence>
<evidence type="ECO:0000313" key="6">
    <source>
        <dbReference type="EMBL" id="RHY92673.1"/>
    </source>
</evidence>
<dbReference type="EMBL" id="QUTG01003200">
    <property type="protein sequence ID" value="RHY92673.1"/>
    <property type="molecule type" value="Genomic_DNA"/>
</dbReference>
<keyword evidence="5" id="KW-0788">Thiol protease</keyword>
<dbReference type="EMBL" id="QUTH01007187">
    <property type="protein sequence ID" value="RHZ05217.1"/>
    <property type="molecule type" value="Genomic_DNA"/>
</dbReference>
<evidence type="ECO:0000256" key="5">
    <source>
        <dbReference type="ARBA" id="ARBA00022807"/>
    </source>
</evidence>
<dbReference type="Proteomes" id="UP000285712">
    <property type="component" value="Unassembled WGS sequence"/>
</dbReference>
<dbReference type="GO" id="GO:0006508">
    <property type="term" value="P:proteolysis"/>
    <property type="evidence" value="ECO:0007669"/>
    <property type="project" value="UniProtKB-KW"/>
</dbReference>
<dbReference type="PANTHER" id="PTHR23402">
    <property type="entry name" value="PROTEASE FAMILY C15 PYROGLUTAMYL-PEPTIDASE I-RELATED"/>
    <property type="match status" value="1"/>
</dbReference>
<dbReference type="InterPro" id="IPR000816">
    <property type="entry name" value="Peptidase_C15"/>
</dbReference>
<evidence type="ECO:0000313" key="11">
    <source>
        <dbReference type="Proteomes" id="UP000285712"/>
    </source>
</evidence>
<dbReference type="Proteomes" id="UP000284702">
    <property type="component" value="Unassembled WGS sequence"/>
</dbReference>
<sequence length="366" mass="40403">MVKIVVTGFGKFGDIIDNPTTKLAELLKDDANVHEVHVLEVSAEGVRAALAPLWQDAADPTVFLHMGVNGRSKQIDFEQFGYNLANFNIPDERGWVAKNETIIANEAASLETTLPLEKFIAHCTEQGCKVALSNDPGRYICNFTYFLSLAQTKARPNHHIMVKLIVTGFGKFGPVLINPTTKLATQLKDDPIVHTSFVLEVSAQGVRAALEPLWAEAKDDDETTVFVHLGVHDGTKTILLEQVGYNIANFRMPDEQGWVAQNEVIVADQPDSIRTHLPLETYHAALKADGLQVELSTDPGRYICNYTYFLSLVKAQQRVAKNQYALFVHVPPFSVIPEDEQLHSIKTLLGLLSTLDDANTPVAAHP</sequence>
<evidence type="ECO:0000256" key="4">
    <source>
        <dbReference type="ARBA" id="ARBA00022801"/>
    </source>
</evidence>
<keyword evidence="2" id="KW-0963">Cytoplasm</keyword>
<dbReference type="AlphaFoldDB" id="A0A3R7Y503"/>
<keyword evidence="4" id="KW-0378">Hydrolase</keyword>
<reference evidence="10 11" key="2">
    <citation type="submission" date="2018-08" db="EMBL/GenBank/DDBJ databases">
        <title>Aphanomyces genome sequencing and annotation.</title>
        <authorList>
            <person name="Minardi D."/>
            <person name="Oidtmann B."/>
            <person name="Van Der Giezen M."/>
            <person name="Studholme D.J."/>
        </authorList>
    </citation>
    <scope>NUCLEOTIDE SEQUENCE [LARGE SCALE GENOMIC DNA]</scope>
    <source>
        <strain evidence="7 10">Da</strain>
        <strain evidence="6 11">Sv</strain>
    </source>
</reference>
<evidence type="ECO:0000313" key="9">
    <source>
        <dbReference type="Proteomes" id="UP000284702"/>
    </source>
</evidence>
<evidence type="ECO:0000256" key="2">
    <source>
        <dbReference type="ARBA" id="ARBA00022490"/>
    </source>
</evidence>
<dbReference type="VEuPathDB" id="FungiDB:H257_12535"/>
<keyword evidence="3" id="KW-0645">Protease</keyword>
<dbReference type="SUPFAM" id="SSF53182">
    <property type="entry name" value="Pyrrolidone carboxyl peptidase (pyroglutamate aminopeptidase)"/>
    <property type="match status" value="2"/>
</dbReference>